<evidence type="ECO:0000313" key="6">
    <source>
        <dbReference type="EMBL" id="AXA34536.1"/>
    </source>
</evidence>
<dbReference type="OrthoDB" id="9805807at2"/>
<keyword evidence="7" id="KW-0808">Transferase</keyword>
<feature type="modified residue" description="N6-(pyridoxal phosphate)lysine" evidence="4">
    <location>
        <position position="200"/>
    </location>
</feature>
<reference evidence="6 8" key="1">
    <citation type="submission" date="2017-06" db="EMBL/GenBank/DDBJ databases">
        <title>Complete genome of Francisella adeliensis.</title>
        <authorList>
            <person name="Vallesi A."/>
            <person name="Sjodin A."/>
        </authorList>
    </citation>
    <scope>NUCLEOTIDE SEQUENCE [LARGE SCALE GENOMIC DNA]</scope>
    <source>
        <strain evidence="6 8">FDC440</strain>
    </source>
</reference>
<dbReference type="Gene3D" id="3.40.640.10">
    <property type="entry name" value="Type I PLP-dependent aspartate aminotransferase-like (Major domain)"/>
    <property type="match status" value="1"/>
</dbReference>
<dbReference type="GO" id="GO:0019346">
    <property type="term" value="P:transsulfuration"/>
    <property type="evidence" value="ECO:0007669"/>
    <property type="project" value="InterPro"/>
</dbReference>
<dbReference type="KEGG" id="fad:CDH04_09070"/>
<accession>A0A2Z4Y0W2</accession>
<evidence type="ECO:0000313" key="9">
    <source>
        <dbReference type="Proteomes" id="UP000681131"/>
    </source>
</evidence>
<dbReference type="SUPFAM" id="SSF53383">
    <property type="entry name" value="PLP-dependent transferases"/>
    <property type="match status" value="1"/>
</dbReference>
<dbReference type="Pfam" id="PF01053">
    <property type="entry name" value="Cys_Met_Meta_PP"/>
    <property type="match status" value="1"/>
</dbReference>
<dbReference type="EMBL" id="CP021781">
    <property type="protein sequence ID" value="AXA34536.1"/>
    <property type="molecule type" value="Genomic_DNA"/>
</dbReference>
<dbReference type="GO" id="GO:0009086">
    <property type="term" value="P:methionine biosynthetic process"/>
    <property type="evidence" value="ECO:0007669"/>
    <property type="project" value="UniProtKB-ARBA"/>
</dbReference>
<dbReference type="EMBL" id="CP043424">
    <property type="protein sequence ID" value="QIW12783.1"/>
    <property type="molecule type" value="Genomic_DNA"/>
</dbReference>
<dbReference type="InterPro" id="IPR000277">
    <property type="entry name" value="Cys/Met-Metab_PyrdxlP-dep_enz"/>
</dbReference>
<keyword evidence="6" id="KW-0456">Lyase</keyword>
<dbReference type="Proteomes" id="UP000251120">
    <property type="component" value="Chromosome"/>
</dbReference>
<evidence type="ECO:0000256" key="4">
    <source>
        <dbReference type="PIRSR" id="PIRSR001434-2"/>
    </source>
</evidence>
<dbReference type="GO" id="GO:0003962">
    <property type="term" value="F:cystathionine gamma-synthase activity"/>
    <property type="evidence" value="ECO:0007669"/>
    <property type="project" value="TreeGrafter"/>
</dbReference>
<name>A0A2Z4Y0W2_9GAMM</name>
<dbReference type="PANTHER" id="PTHR11808">
    <property type="entry name" value="TRANS-SULFURATION ENZYME FAMILY MEMBER"/>
    <property type="match status" value="1"/>
</dbReference>
<dbReference type="RefSeq" id="WP_112870713.1">
    <property type="nucleotide sequence ID" value="NZ_CP021781.1"/>
</dbReference>
<comment type="similarity">
    <text evidence="2 5">Belongs to the trans-sulfuration enzymes family.</text>
</comment>
<comment type="cofactor">
    <cofactor evidence="1 5">
        <name>pyridoxal 5'-phosphate</name>
        <dbReference type="ChEBI" id="CHEBI:597326"/>
    </cofactor>
</comment>
<gene>
    <name evidence="6" type="ORF">CDH04_09070</name>
    <name evidence="7" type="ORF">FZC43_09080</name>
</gene>
<reference evidence="7 9" key="2">
    <citation type="submission" date="2019-08" db="EMBL/GenBank/DDBJ databases">
        <title>Complete genome sequences of Francisella adeliensis (FSC1325 and FSC1326).</title>
        <authorList>
            <person name="Ohrman C."/>
            <person name="Uneklint I."/>
            <person name="Vallesi A."/>
            <person name="Karlsson L."/>
            <person name="Sjodin A."/>
        </authorList>
    </citation>
    <scope>NUCLEOTIDE SEQUENCE [LARGE SCALE GENOMIC DNA]</scope>
    <source>
        <strain evidence="7 9">FSC1325</strain>
    </source>
</reference>
<dbReference type="InterPro" id="IPR015421">
    <property type="entry name" value="PyrdxlP-dep_Trfase_major"/>
</dbReference>
<dbReference type="InterPro" id="IPR015424">
    <property type="entry name" value="PyrdxlP-dep_Trfase"/>
</dbReference>
<dbReference type="FunFam" id="3.90.1150.10:FF:000033">
    <property type="entry name" value="Cystathionine gamma-synthase"/>
    <property type="match status" value="1"/>
</dbReference>
<organism evidence="6 8">
    <name type="scientific">Francisella adeliensis</name>
    <dbReference type="NCBI Taxonomy" id="2007306"/>
    <lineage>
        <taxon>Bacteria</taxon>
        <taxon>Pseudomonadati</taxon>
        <taxon>Pseudomonadota</taxon>
        <taxon>Gammaproteobacteria</taxon>
        <taxon>Thiotrichales</taxon>
        <taxon>Francisellaceae</taxon>
        <taxon>Francisella</taxon>
    </lineage>
</organism>
<dbReference type="PANTHER" id="PTHR11808:SF15">
    <property type="entry name" value="CYSTATHIONINE GAMMA-LYASE"/>
    <property type="match status" value="1"/>
</dbReference>
<proteinExistence type="inferred from homology"/>
<dbReference type="GO" id="GO:0004123">
    <property type="term" value="F:cystathionine gamma-lyase activity"/>
    <property type="evidence" value="ECO:0007669"/>
    <property type="project" value="TreeGrafter"/>
</dbReference>
<dbReference type="GO" id="GO:0030170">
    <property type="term" value="F:pyridoxal phosphate binding"/>
    <property type="evidence" value="ECO:0007669"/>
    <property type="project" value="InterPro"/>
</dbReference>
<dbReference type="InterPro" id="IPR015422">
    <property type="entry name" value="PyrdxlP-dep_Trfase_small"/>
</dbReference>
<evidence type="ECO:0000256" key="1">
    <source>
        <dbReference type="ARBA" id="ARBA00001933"/>
    </source>
</evidence>
<dbReference type="GO" id="GO:0005737">
    <property type="term" value="C:cytoplasm"/>
    <property type="evidence" value="ECO:0007669"/>
    <property type="project" value="TreeGrafter"/>
</dbReference>
<evidence type="ECO:0000313" key="7">
    <source>
        <dbReference type="EMBL" id="QIW12783.1"/>
    </source>
</evidence>
<evidence type="ECO:0000256" key="2">
    <source>
        <dbReference type="ARBA" id="ARBA00009077"/>
    </source>
</evidence>
<protein>
    <submittedName>
        <fullName evidence="6">Cystathionine beta-lyase</fullName>
    </submittedName>
    <submittedName>
        <fullName evidence="7">PLP-dependent transferase</fullName>
    </submittedName>
</protein>
<keyword evidence="3 4" id="KW-0663">Pyridoxal phosphate</keyword>
<dbReference type="AlphaFoldDB" id="A0A2Z4Y0W2"/>
<dbReference type="PIRSF" id="PIRSF001434">
    <property type="entry name" value="CGS"/>
    <property type="match status" value="1"/>
</dbReference>
<keyword evidence="9" id="KW-1185">Reference proteome</keyword>
<evidence type="ECO:0000256" key="3">
    <source>
        <dbReference type="ARBA" id="ARBA00022898"/>
    </source>
</evidence>
<dbReference type="CDD" id="cd00614">
    <property type="entry name" value="CGS_like"/>
    <property type="match status" value="1"/>
</dbReference>
<evidence type="ECO:0000313" key="8">
    <source>
        <dbReference type="Proteomes" id="UP000251120"/>
    </source>
</evidence>
<evidence type="ECO:0000256" key="5">
    <source>
        <dbReference type="RuleBase" id="RU362118"/>
    </source>
</evidence>
<dbReference type="GO" id="GO:0019343">
    <property type="term" value="P:cysteine biosynthetic process via cystathionine"/>
    <property type="evidence" value="ECO:0007669"/>
    <property type="project" value="TreeGrafter"/>
</dbReference>
<sequence>MTQSNFKPNTLSVHAGSPGDKATGAVTTPIYTSSVYAQQSPGVCEFEYGRVGNPTRFQYEKAVAELERVEKAFAFASGIAAINAVIDILSAGSHIIAIDVIYGGTYRIFEEVKRKTSNHEISYINFDHIDSLQQSLQKNTRMVWLETPANPLLNIVDIEKISRFCKQNNLILVVDNTFATPYNQNPILLGADIVVHSASKYINGHSDVISGIVAVSDESLIKQIEFVQLAGGAVAGPFDSFLAARGLKTLALRMEKHNQNALNLAEWLEEHAQVKNVHYPGLKSSIGYEIAQRQMTGFGGVIALELQGTAETARVFLESLKLFSITVSVGGVESLSSIPALMSHSSIPKEIREKHGISDTLVRLSIGIEDVEDLQSDIEQALIKATQGEIEYERCS</sequence>
<dbReference type="Gene3D" id="3.90.1150.10">
    <property type="entry name" value="Aspartate Aminotransferase, domain 1"/>
    <property type="match status" value="1"/>
</dbReference>
<dbReference type="FunFam" id="3.40.640.10:FF:000009">
    <property type="entry name" value="Cystathionine gamma-synthase homolog"/>
    <property type="match status" value="1"/>
</dbReference>
<dbReference type="Proteomes" id="UP000681131">
    <property type="component" value="Chromosome"/>
</dbReference>